<sequence>ITHPRILIFASIFLSARPLSGKKDESMKLPTCLMCVCLKTAYIHAHFNKISKISKQDFTDMGNIELITRYNCSKDFEGNELTAVSKLTCIRERHRVNPFSTCVFVFFHFFLQNNISTIADEMFCKGDTSHYLRSNLDCVRLNGNPIKLSGYPNGFIRLQSLSVSWHN</sequence>
<dbReference type="GO" id="GO:0031012">
    <property type="term" value="C:extracellular matrix"/>
    <property type="evidence" value="ECO:0007669"/>
    <property type="project" value="TreeGrafter"/>
</dbReference>
<organism evidence="8 9">
    <name type="scientific">Poecilia reticulata</name>
    <name type="common">Guppy</name>
    <name type="synonym">Acanthophacelus reticulatus</name>
    <dbReference type="NCBI Taxonomy" id="8081"/>
    <lineage>
        <taxon>Eukaryota</taxon>
        <taxon>Metazoa</taxon>
        <taxon>Chordata</taxon>
        <taxon>Craniata</taxon>
        <taxon>Vertebrata</taxon>
        <taxon>Euteleostomi</taxon>
        <taxon>Actinopterygii</taxon>
        <taxon>Neopterygii</taxon>
        <taxon>Teleostei</taxon>
        <taxon>Neoteleostei</taxon>
        <taxon>Acanthomorphata</taxon>
        <taxon>Ovalentaria</taxon>
        <taxon>Atherinomorphae</taxon>
        <taxon>Cyprinodontiformes</taxon>
        <taxon>Poeciliidae</taxon>
        <taxon>Poeciliinae</taxon>
        <taxon>Poecilia</taxon>
    </lineage>
</organism>
<reference evidence="8" key="2">
    <citation type="submission" date="2025-08" db="UniProtKB">
        <authorList>
            <consortium name="Ensembl"/>
        </authorList>
    </citation>
    <scope>IDENTIFICATION</scope>
    <source>
        <strain evidence="8">Guanapo</strain>
    </source>
</reference>
<dbReference type="GO" id="GO:0061975">
    <property type="term" value="P:articular cartilage development"/>
    <property type="evidence" value="ECO:0007669"/>
    <property type="project" value="TreeGrafter"/>
</dbReference>
<reference evidence="8" key="3">
    <citation type="submission" date="2025-09" db="UniProtKB">
        <authorList>
            <consortium name="Ensembl"/>
        </authorList>
    </citation>
    <scope>IDENTIFICATION</scope>
    <source>
        <strain evidence="8">Guanapo</strain>
    </source>
</reference>
<accession>A0A3P9PNZ6</accession>
<dbReference type="GeneTree" id="ENSGT00940000182056"/>
<feature type="chain" id="PRO_5018169226" evidence="7">
    <location>
        <begin position="22"/>
        <end position="167"/>
    </location>
</feature>
<keyword evidence="9" id="KW-1185">Reference proteome</keyword>
<name>A0A3P9PNZ6_POERE</name>
<protein>
    <submittedName>
        <fullName evidence="8">Uncharacterized protein</fullName>
    </submittedName>
</protein>
<evidence type="ECO:0000256" key="2">
    <source>
        <dbReference type="ARBA" id="ARBA00022525"/>
    </source>
</evidence>
<dbReference type="GO" id="GO:0060348">
    <property type="term" value="P:bone development"/>
    <property type="evidence" value="ECO:0007669"/>
    <property type="project" value="TreeGrafter"/>
</dbReference>
<reference evidence="9" key="1">
    <citation type="submission" date="2013-11" db="EMBL/GenBank/DDBJ databases">
        <title>The genomic landscape of the Guanapo guppy.</title>
        <authorList>
            <person name="Kuenstner A."/>
            <person name="Dreyer C."/>
        </authorList>
    </citation>
    <scope>NUCLEOTIDE SEQUENCE</scope>
    <source>
        <strain evidence="9">Guanapo</strain>
    </source>
</reference>
<keyword evidence="3 7" id="KW-0732">Signal</keyword>
<evidence type="ECO:0000256" key="1">
    <source>
        <dbReference type="ARBA" id="ARBA00004613"/>
    </source>
</evidence>
<feature type="signal peptide" evidence="7">
    <location>
        <begin position="1"/>
        <end position="21"/>
    </location>
</feature>
<dbReference type="Ensembl" id="ENSPRET00000023725.1">
    <property type="protein sequence ID" value="ENSPREP00000023485.1"/>
    <property type="gene ID" value="ENSPREG00000015835.1"/>
</dbReference>
<dbReference type="PANTHER" id="PTHR46269:SF1">
    <property type="entry name" value="MIMECAN"/>
    <property type="match status" value="1"/>
</dbReference>
<evidence type="ECO:0000256" key="6">
    <source>
        <dbReference type="ARBA" id="ARBA00023180"/>
    </source>
</evidence>
<keyword evidence="2" id="KW-0964">Secreted</keyword>
<keyword evidence="4" id="KW-0654">Proteoglycan</keyword>
<dbReference type="Proteomes" id="UP000242638">
    <property type="component" value="Unassembled WGS sequence"/>
</dbReference>
<dbReference type="GO" id="GO:0005615">
    <property type="term" value="C:extracellular space"/>
    <property type="evidence" value="ECO:0007669"/>
    <property type="project" value="TreeGrafter"/>
</dbReference>
<keyword evidence="6" id="KW-0325">Glycoprotein</keyword>
<comment type="subcellular location">
    <subcellularLocation>
        <location evidence="1">Secreted</location>
    </subcellularLocation>
</comment>
<dbReference type="PANTHER" id="PTHR46269">
    <property type="entry name" value="EPIPHYCAN-RELATED"/>
    <property type="match status" value="1"/>
</dbReference>
<proteinExistence type="predicted"/>
<evidence type="ECO:0000256" key="5">
    <source>
        <dbReference type="ARBA" id="ARBA00023157"/>
    </source>
</evidence>
<evidence type="ECO:0000313" key="8">
    <source>
        <dbReference type="Ensembl" id="ENSPREP00000023485.1"/>
    </source>
</evidence>
<evidence type="ECO:0000313" key="9">
    <source>
        <dbReference type="Proteomes" id="UP000242638"/>
    </source>
</evidence>
<dbReference type="Bgee" id="ENSPREG00000015835">
    <property type="expression patterns" value="Expressed in head and 1 other cell type or tissue"/>
</dbReference>
<keyword evidence="5" id="KW-1015">Disulfide bond</keyword>
<evidence type="ECO:0000256" key="3">
    <source>
        <dbReference type="ARBA" id="ARBA00022729"/>
    </source>
</evidence>
<evidence type="ECO:0000256" key="7">
    <source>
        <dbReference type="SAM" id="SignalP"/>
    </source>
</evidence>
<evidence type="ECO:0000256" key="4">
    <source>
        <dbReference type="ARBA" id="ARBA00022974"/>
    </source>
</evidence>
<dbReference type="AlphaFoldDB" id="A0A3P9PNZ6"/>
<dbReference type="InterPro" id="IPR043547">
    <property type="entry name" value="Mimecan/Epiphycan/Opticin"/>
</dbReference>